<accession>A0A843TL03</accession>
<evidence type="ECO:0000313" key="3">
    <source>
        <dbReference type="Proteomes" id="UP000652761"/>
    </source>
</evidence>
<feature type="compositionally biased region" description="Basic and acidic residues" evidence="1">
    <location>
        <begin position="1"/>
        <end position="10"/>
    </location>
</feature>
<feature type="region of interest" description="Disordered" evidence="1">
    <location>
        <begin position="1"/>
        <end position="28"/>
    </location>
</feature>
<organism evidence="2 3">
    <name type="scientific">Colocasia esculenta</name>
    <name type="common">Wild taro</name>
    <name type="synonym">Arum esculentum</name>
    <dbReference type="NCBI Taxonomy" id="4460"/>
    <lineage>
        <taxon>Eukaryota</taxon>
        <taxon>Viridiplantae</taxon>
        <taxon>Streptophyta</taxon>
        <taxon>Embryophyta</taxon>
        <taxon>Tracheophyta</taxon>
        <taxon>Spermatophyta</taxon>
        <taxon>Magnoliopsida</taxon>
        <taxon>Liliopsida</taxon>
        <taxon>Araceae</taxon>
        <taxon>Aroideae</taxon>
        <taxon>Colocasieae</taxon>
        <taxon>Colocasia</taxon>
    </lineage>
</organism>
<keyword evidence="3" id="KW-1185">Reference proteome</keyword>
<dbReference type="AlphaFoldDB" id="A0A843TL03"/>
<proteinExistence type="predicted"/>
<dbReference type="Proteomes" id="UP000652761">
    <property type="component" value="Unassembled WGS sequence"/>
</dbReference>
<name>A0A843TL03_COLES</name>
<evidence type="ECO:0000256" key="1">
    <source>
        <dbReference type="SAM" id="MobiDB-lite"/>
    </source>
</evidence>
<sequence>MVIGLDREASGRAGANHAPASPTNASEPLPLPLRSVAASPAISGFGGGSRKRRAPGWSGGFDSFVLDPIVSLATGGCFFSPVFCPSFFLRSFRYSDWSL</sequence>
<protein>
    <submittedName>
        <fullName evidence="2">Uncharacterized protein</fullName>
    </submittedName>
</protein>
<comment type="caution">
    <text evidence="2">The sequence shown here is derived from an EMBL/GenBank/DDBJ whole genome shotgun (WGS) entry which is preliminary data.</text>
</comment>
<gene>
    <name evidence="2" type="ORF">Taro_003229</name>
</gene>
<reference evidence="2" key="1">
    <citation type="submission" date="2017-07" db="EMBL/GenBank/DDBJ databases">
        <title>Taro Niue Genome Assembly and Annotation.</title>
        <authorList>
            <person name="Atibalentja N."/>
            <person name="Keating K."/>
            <person name="Fields C.J."/>
        </authorList>
    </citation>
    <scope>NUCLEOTIDE SEQUENCE</scope>
    <source>
        <strain evidence="2">Niue_2</strain>
        <tissue evidence="2">Leaf</tissue>
    </source>
</reference>
<dbReference type="EMBL" id="NMUH01000082">
    <property type="protein sequence ID" value="MQL70906.1"/>
    <property type="molecule type" value="Genomic_DNA"/>
</dbReference>
<evidence type="ECO:0000313" key="2">
    <source>
        <dbReference type="EMBL" id="MQL70906.1"/>
    </source>
</evidence>